<comment type="caution">
    <text evidence="1">The sequence shown here is derived from an EMBL/GenBank/DDBJ whole genome shotgun (WGS) entry which is preliminary data.</text>
</comment>
<reference evidence="1" key="1">
    <citation type="submission" date="2020-04" db="EMBL/GenBank/DDBJ databases">
        <title>Global-level population genomics supports evidence of horizontal gene transfer on evolution of Rhizobia in Lentils.</title>
        <authorList>
            <person name="Gai Y."/>
            <person name="Cook D."/>
            <person name="Riely B."/>
        </authorList>
    </citation>
    <scope>NUCLEOTIDE SEQUENCE</scope>
    <source>
        <strain evidence="1">Derici101B</strain>
    </source>
</reference>
<name>A0AAJ1EC70_RHILE</name>
<evidence type="ECO:0000313" key="2">
    <source>
        <dbReference type="Proteomes" id="UP000825699"/>
    </source>
</evidence>
<dbReference type="EMBL" id="JAAXEP010000003">
    <property type="protein sequence ID" value="MBY5627878.1"/>
    <property type="molecule type" value="Genomic_DNA"/>
</dbReference>
<proteinExistence type="predicted"/>
<dbReference type="AlphaFoldDB" id="A0AAJ1EC70"/>
<evidence type="ECO:0000313" key="1">
    <source>
        <dbReference type="EMBL" id="MBY5627878.1"/>
    </source>
</evidence>
<protein>
    <submittedName>
        <fullName evidence="1">Uncharacterized protein</fullName>
    </submittedName>
</protein>
<accession>A0AAJ1EC70</accession>
<organism evidence="1 2">
    <name type="scientific">Rhizobium leguminosarum</name>
    <dbReference type="NCBI Taxonomy" id="384"/>
    <lineage>
        <taxon>Bacteria</taxon>
        <taxon>Pseudomonadati</taxon>
        <taxon>Pseudomonadota</taxon>
        <taxon>Alphaproteobacteria</taxon>
        <taxon>Hyphomicrobiales</taxon>
        <taxon>Rhizobiaceae</taxon>
        <taxon>Rhizobium/Agrobacterium group</taxon>
        <taxon>Rhizobium</taxon>
    </lineage>
</organism>
<dbReference type="Proteomes" id="UP000825699">
    <property type="component" value="Unassembled WGS sequence"/>
</dbReference>
<dbReference type="RefSeq" id="WP_222259783.1">
    <property type="nucleotide sequence ID" value="NZ_JAAXEB010000003.1"/>
</dbReference>
<sequence length="139" mass="15880">MAVSGQFPARRWMFRDDKCGNGHGGRTTVARSPAFLSQFRRRGDQEMRAQYCGDVSCPFDSLSPSRCHATIHLSFREGKLKSQVMAVQQQCRDGGSDVTIMKGDNCIDFTSQRNFCQLFSYLRTHDLDLLQSFHRKFSD</sequence>
<gene>
    <name evidence="1" type="ORF">HFO42_07080</name>
</gene>